<dbReference type="AlphaFoldDB" id="A0AAV4FIC7"/>
<dbReference type="EMBL" id="BMAT01000771">
    <property type="protein sequence ID" value="GFR72684.1"/>
    <property type="molecule type" value="Genomic_DNA"/>
</dbReference>
<organism evidence="2 3">
    <name type="scientific">Elysia marginata</name>
    <dbReference type="NCBI Taxonomy" id="1093978"/>
    <lineage>
        <taxon>Eukaryota</taxon>
        <taxon>Metazoa</taxon>
        <taxon>Spiralia</taxon>
        <taxon>Lophotrochozoa</taxon>
        <taxon>Mollusca</taxon>
        <taxon>Gastropoda</taxon>
        <taxon>Heterobranchia</taxon>
        <taxon>Euthyneura</taxon>
        <taxon>Panpulmonata</taxon>
        <taxon>Sacoglossa</taxon>
        <taxon>Placobranchoidea</taxon>
        <taxon>Plakobranchidae</taxon>
        <taxon>Elysia</taxon>
    </lineage>
</organism>
<reference evidence="2 3" key="1">
    <citation type="journal article" date="2021" name="Elife">
        <title>Chloroplast acquisition without the gene transfer in kleptoplastic sea slugs, Plakobranchus ocellatus.</title>
        <authorList>
            <person name="Maeda T."/>
            <person name="Takahashi S."/>
            <person name="Yoshida T."/>
            <person name="Shimamura S."/>
            <person name="Takaki Y."/>
            <person name="Nagai Y."/>
            <person name="Toyoda A."/>
            <person name="Suzuki Y."/>
            <person name="Arimoto A."/>
            <person name="Ishii H."/>
            <person name="Satoh N."/>
            <person name="Nishiyama T."/>
            <person name="Hasebe M."/>
            <person name="Maruyama T."/>
            <person name="Minagawa J."/>
            <person name="Obokata J."/>
            <person name="Shigenobu S."/>
        </authorList>
    </citation>
    <scope>NUCLEOTIDE SEQUENCE [LARGE SCALE GENOMIC DNA]</scope>
</reference>
<dbReference type="Proteomes" id="UP000762676">
    <property type="component" value="Unassembled WGS sequence"/>
</dbReference>
<feature type="region of interest" description="Disordered" evidence="1">
    <location>
        <begin position="67"/>
        <end position="101"/>
    </location>
</feature>
<sequence length="101" mass="11584">MDDCFVFTMMANAPSCGLFHHRTAKGQQMAEKVFTAFFGDQFLSPHPNISDWLEKIKEEQTKTALKIKAAMKPRKQATNEEAESRKRQKVMNDFKSGELTQ</sequence>
<evidence type="ECO:0000256" key="1">
    <source>
        <dbReference type="SAM" id="MobiDB-lite"/>
    </source>
</evidence>
<evidence type="ECO:0000313" key="2">
    <source>
        <dbReference type="EMBL" id="GFR72684.1"/>
    </source>
</evidence>
<name>A0AAV4FIC7_9GAST</name>
<protein>
    <submittedName>
        <fullName evidence="2">Uncharacterized protein</fullName>
    </submittedName>
</protein>
<feature type="compositionally biased region" description="Basic and acidic residues" evidence="1">
    <location>
        <begin position="82"/>
        <end position="101"/>
    </location>
</feature>
<comment type="caution">
    <text evidence="2">The sequence shown here is derived from an EMBL/GenBank/DDBJ whole genome shotgun (WGS) entry which is preliminary data.</text>
</comment>
<gene>
    <name evidence="2" type="ORF">ElyMa_000384800</name>
</gene>
<evidence type="ECO:0000313" key="3">
    <source>
        <dbReference type="Proteomes" id="UP000762676"/>
    </source>
</evidence>
<proteinExistence type="predicted"/>
<keyword evidence="3" id="KW-1185">Reference proteome</keyword>
<accession>A0AAV4FIC7</accession>